<evidence type="ECO:0000256" key="2">
    <source>
        <dbReference type="ARBA" id="ARBA00009864"/>
    </source>
</evidence>
<protein>
    <recommendedName>
        <fullName evidence="6">Small ribosomal subunit protein mS23</fullName>
    </recommendedName>
</protein>
<proteinExistence type="inferred from homology"/>
<dbReference type="GO" id="GO:0005739">
    <property type="term" value="C:mitochondrion"/>
    <property type="evidence" value="ECO:0007669"/>
    <property type="project" value="InterPro"/>
</dbReference>
<keyword evidence="4" id="KW-0496">Mitochondrion</keyword>
<dbReference type="Proteomes" id="UP000276133">
    <property type="component" value="Unassembled WGS sequence"/>
</dbReference>
<evidence type="ECO:0000256" key="5">
    <source>
        <dbReference type="ARBA" id="ARBA00023274"/>
    </source>
</evidence>
<sequence length="144" mass="16950">MAQSRINKAASIFTRMNGLIKSNIIKENEVPLWFDIYKKFPPKRDPAYRSILGNDIVHDLPKKLFYEEDELRAFYFSNVTPIEPIVLNSNQRKPNWELFISTYKHLEASGVDRNELVDATIENLQAQGFFFKKKQEKQNLIEKQ</sequence>
<evidence type="ECO:0000256" key="4">
    <source>
        <dbReference type="ARBA" id="ARBA00023128"/>
    </source>
</evidence>
<evidence type="ECO:0000256" key="1">
    <source>
        <dbReference type="ARBA" id="ARBA00004173"/>
    </source>
</evidence>
<dbReference type="PANTHER" id="PTHR15925:SF2">
    <property type="entry name" value="SMALL RIBOSOMAL SUBUNIT PROTEIN MS23"/>
    <property type="match status" value="1"/>
</dbReference>
<keyword evidence="5" id="KW-0687">Ribonucleoprotein</keyword>
<comment type="caution">
    <text evidence="8">The sequence shown here is derived from an EMBL/GenBank/DDBJ whole genome shotgun (WGS) entry which is preliminary data.</text>
</comment>
<dbReference type="PANTHER" id="PTHR15925">
    <property type="entry name" value="MITOCHONDRIAL RIBOSOMAL PROTEIN S23"/>
    <property type="match status" value="1"/>
</dbReference>
<dbReference type="CDD" id="cd23701">
    <property type="entry name" value="At1g26750"/>
    <property type="match status" value="1"/>
</dbReference>
<feature type="domain" description="Small ribosomal subunit protein mS23 conserved" evidence="7">
    <location>
        <begin position="2"/>
        <end position="127"/>
    </location>
</feature>
<evidence type="ECO:0000259" key="7">
    <source>
        <dbReference type="Pfam" id="PF10484"/>
    </source>
</evidence>
<dbReference type="STRING" id="10195.A0A3M7QPI1"/>
<organism evidence="8 9">
    <name type="scientific">Brachionus plicatilis</name>
    <name type="common">Marine rotifer</name>
    <name type="synonym">Brachionus muelleri</name>
    <dbReference type="NCBI Taxonomy" id="10195"/>
    <lineage>
        <taxon>Eukaryota</taxon>
        <taxon>Metazoa</taxon>
        <taxon>Spiralia</taxon>
        <taxon>Gnathifera</taxon>
        <taxon>Rotifera</taxon>
        <taxon>Eurotatoria</taxon>
        <taxon>Monogononta</taxon>
        <taxon>Pseudotrocha</taxon>
        <taxon>Ploima</taxon>
        <taxon>Brachionidae</taxon>
        <taxon>Brachionus</taxon>
    </lineage>
</organism>
<reference evidence="8 9" key="1">
    <citation type="journal article" date="2018" name="Sci. Rep.">
        <title>Genomic signatures of local adaptation to the degree of environmental predictability in rotifers.</title>
        <authorList>
            <person name="Franch-Gras L."/>
            <person name="Hahn C."/>
            <person name="Garcia-Roger E.M."/>
            <person name="Carmona M.J."/>
            <person name="Serra M."/>
            <person name="Gomez A."/>
        </authorList>
    </citation>
    <scope>NUCLEOTIDE SEQUENCE [LARGE SCALE GENOMIC DNA]</scope>
    <source>
        <strain evidence="8">HYR1</strain>
    </source>
</reference>
<dbReference type="InterPro" id="IPR023611">
    <property type="entry name" value="mS23_dom_met"/>
</dbReference>
<dbReference type="InterPro" id="IPR059242">
    <property type="entry name" value="mS23_dom"/>
</dbReference>
<evidence type="ECO:0000256" key="3">
    <source>
        <dbReference type="ARBA" id="ARBA00022980"/>
    </source>
</evidence>
<comment type="subcellular location">
    <subcellularLocation>
        <location evidence="1">Mitochondrion</location>
    </subcellularLocation>
</comment>
<evidence type="ECO:0000256" key="6">
    <source>
        <dbReference type="ARBA" id="ARBA00035137"/>
    </source>
</evidence>
<dbReference type="InterPro" id="IPR019520">
    <property type="entry name" value="Ribosomal_mS23_met"/>
</dbReference>
<gene>
    <name evidence="8" type="ORF">BpHYR1_039595</name>
</gene>
<keyword evidence="3" id="KW-0689">Ribosomal protein</keyword>
<evidence type="ECO:0000313" key="8">
    <source>
        <dbReference type="EMBL" id="RNA12981.1"/>
    </source>
</evidence>
<accession>A0A3M7QPI1</accession>
<dbReference type="EMBL" id="REGN01005539">
    <property type="protein sequence ID" value="RNA12981.1"/>
    <property type="molecule type" value="Genomic_DNA"/>
</dbReference>
<comment type="similarity">
    <text evidence="2">Belongs to the mitochondrion-specific ribosomal protein mS23 family.</text>
</comment>
<dbReference type="GO" id="GO:0003735">
    <property type="term" value="F:structural constituent of ribosome"/>
    <property type="evidence" value="ECO:0007669"/>
    <property type="project" value="InterPro"/>
</dbReference>
<name>A0A3M7QPI1_BRAPC</name>
<dbReference type="Pfam" id="PF10484">
    <property type="entry name" value="MRP-S23"/>
    <property type="match status" value="1"/>
</dbReference>
<dbReference type="AlphaFoldDB" id="A0A3M7QPI1"/>
<dbReference type="GO" id="GO:0005840">
    <property type="term" value="C:ribosome"/>
    <property type="evidence" value="ECO:0007669"/>
    <property type="project" value="InterPro"/>
</dbReference>
<keyword evidence="9" id="KW-1185">Reference proteome</keyword>
<dbReference type="GO" id="GO:0006412">
    <property type="term" value="P:translation"/>
    <property type="evidence" value="ECO:0007669"/>
    <property type="project" value="InterPro"/>
</dbReference>
<dbReference type="OrthoDB" id="10012356at2759"/>
<evidence type="ECO:0000313" key="9">
    <source>
        <dbReference type="Proteomes" id="UP000276133"/>
    </source>
</evidence>